<dbReference type="PROSITE" id="PS00211">
    <property type="entry name" value="ABC_TRANSPORTER_1"/>
    <property type="match status" value="1"/>
</dbReference>
<protein>
    <submittedName>
        <fullName evidence="6">ABC transporter ATP-binding protein</fullName>
    </submittedName>
</protein>
<feature type="domain" description="ABC transporter" evidence="5">
    <location>
        <begin position="4"/>
        <end position="232"/>
    </location>
</feature>
<dbReference type="InterPro" id="IPR003593">
    <property type="entry name" value="AAA+_ATPase"/>
</dbReference>
<evidence type="ECO:0000256" key="4">
    <source>
        <dbReference type="ARBA" id="ARBA00022840"/>
    </source>
</evidence>
<organism evidence="6 7">
    <name type="scientific">Candidatus Mediterraneibacter faecigallinarum</name>
    <dbReference type="NCBI Taxonomy" id="2838669"/>
    <lineage>
        <taxon>Bacteria</taxon>
        <taxon>Bacillati</taxon>
        <taxon>Bacillota</taxon>
        <taxon>Clostridia</taxon>
        <taxon>Lachnospirales</taxon>
        <taxon>Lachnospiraceae</taxon>
        <taxon>Mediterraneibacter</taxon>
    </lineage>
</organism>
<dbReference type="InterPro" id="IPR027417">
    <property type="entry name" value="P-loop_NTPase"/>
</dbReference>
<dbReference type="InterPro" id="IPR017871">
    <property type="entry name" value="ABC_transporter-like_CS"/>
</dbReference>
<accession>A0A9D2NYG4</accession>
<comment type="similarity">
    <text evidence="1">Belongs to the ABC transporter superfamily.</text>
</comment>
<dbReference type="PANTHER" id="PTHR43335:SF2">
    <property type="entry name" value="ABC TRANSPORTER, ATP-BINDING PROTEIN"/>
    <property type="match status" value="1"/>
</dbReference>
<keyword evidence="3" id="KW-0547">Nucleotide-binding</keyword>
<keyword evidence="4 6" id="KW-0067">ATP-binding</keyword>
<evidence type="ECO:0000259" key="5">
    <source>
        <dbReference type="PROSITE" id="PS50893"/>
    </source>
</evidence>
<reference evidence="6" key="1">
    <citation type="journal article" date="2021" name="PeerJ">
        <title>Extensive microbial diversity within the chicken gut microbiome revealed by metagenomics and culture.</title>
        <authorList>
            <person name="Gilroy R."/>
            <person name="Ravi A."/>
            <person name="Getino M."/>
            <person name="Pursley I."/>
            <person name="Horton D.L."/>
            <person name="Alikhan N.F."/>
            <person name="Baker D."/>
            <person name="Gharbi K."/>
            <person name="Hall N."/>
            <person name="Watson M."/>
            <person name="Adriaenssens E.M."/>
            <person name="Foster-Nyarko E."/>
            <person name="Jarju S."/>
            <person name="Secka A."/>
            <person name="Antonio M."/>
            <person name="Oren A."/>
            <person name="Chaudhuri R.R."/>
            <person name="La Ragione R."/>
            <person name="Hildebrand F."/>
            <person name="Pallen M.J."/>
        </authorList>
    </citation>
    <scope>NUCLEOTIDE SEQUENCE</scope>
    <source>
        <strain evidence="6">ChiGjej1B1-1692</strain>
    </source>
</reference>
<comment type="caution">
    <text evidence="6">The sequence shown here is derived from an EMBL/GenBank/DDBJ whole genome shotgun (WGS) entry which is preliminary data.</text>
</comment>
<dbReference type="GO" id="GO:0005524">
    <property type="term" value="F:ATP binding"/>
    <property type="evidence" value="ECO:0007669"/>
    <property type="project" value="UniProtKB-KW"/>
</dbReference>
<sequence>MHRIELSAVEKRFHERTAVKKTDLCLESGVYGLLGENGAGKTTLMRMICGVLKPTGGSIRCDGIEISRLGRAYRRLLGYLPQDFGYYGEFSARRFLRYMAALKAMPQDCAERRIDEMLELVDLMPFQKQKLKTFSGGMLRRIGIAQALLNDPEILILDEPTAGLDPRERVRFRNIISSLGKERTVILSTHIVSDVDYIADQIMIMKNGTITAEGTERELKHMTGKIAWKCIAGEDEAERLGSRFTVSNLRYLENGVELRIVSDRRPAPDAEALEPSLEDIYLYLTGEKRGGTDDETV</sequence>
<dbReference type="Pfam" id="PF00005">
    <property type="entry name" value="ABC_tran"/>
    <property type="match status" value="1"/>
</dbReference>
<dbReference type="PROSITE" id="PS50893">
    <property type="entry name" value="ABC_TRANSPORTER_2"/>
    <property type="match status" value="1"/>
</dbReference>
<evidence type="ECO:0000313" key="6">
    <source>
        <dbReference type="EMBL" id="HJC39788.1"/>
    </source>
</evidence>
<dbReference type="AlphaFoldDB" id="A0A9D2NYG4"/>
<reference evidence="6" key="2">
    <citation type="submission" date="2021-04" db="EMBL/GenBank/DDBJ databases">
        <authorList>
            <person name="Gilroy R."/>
        </authorList>
    </citation>
    <scope>NUCLEOTIDE SEQUENCE</scope>
    <source>
        <strain evidence="6">ChiGjej1B1-1692</strain>
    </source>
</reference>
<dbReference type="GO" id="GO:0016887">
    <property type="term" value="F:ATP hydrolysis activity"/>
    <property type="evidence" value="ECO:0007669"/>
    <property type="project" value="InterPro"/>
</dbReference>
<dbReference type="InterPro" id="IPR003439">
    <property type="entry name" value="ABC_transporter-like_ATP-bd"/>
</dbReference>
<dbReference type="Proteomes" id="UP000823894">
    <property type="component" value="Unassembled WGS sequence"/>
</dbReference>
<keyword evidence="2" id="KW-0813">Transport</keyword>
<dbReference type="EMBL" id="DWWK01000199">
    <property type="protein sequence ID" value="HJC39788.1"/>
    <property type="molecule type" value="Genomic_DNA"/>
</dbReference>
<gene>
    <name evidence="6" type="ORF">H9757_12150</name>
</gene>
<dbReference type="PANTHER" id="PTHR43335">
    <property type="entry name" value="ABC TRANSPORTER, ATP-BINDING PROTEIN"/>
    <property type="match status" value="1"/>
</dbReference>
<dbReference type="Gene3D" id="3.40.50.300">
    <property type="entry name" value="P-loop containing nucleotide triphosphate hydrolases"/>
    <property type="match status" value="1"/>
</dbReference>
<evidence type="ECO:0000256" key="3">
    <source>
        <dbReference type="ARBA" id="ARBA00022741"/>
    </source>
</evidence>
<dbReference type="SMART" id="SM00382">
    <property type="entry name" value="AAA"/>
    <property type="match status" value="1"/>
</dbReference>
<dbReference type="CDD" id="cd03264">
    <property type="entry name" value="ABC_drug_resistance_like"/>
    <property type="match status" value="1"/>
</dbReference>
<evidence type="ECO:0000256" key="2">
    <source>
        <dbReference type="ARBA" id="ARBA00022448"/>
    </source>
</evidence>
<dbReference type="SUPFAM" id="SSF52540">
    <property type="entry name" value="P-loop containing nucleoside triphosphate hydrolases"/>
    <property type="match status" value="1"/>
</dbReference>
<name>A0A9D2NYG4_9FIRM</name>
<evidence type="ECO:0000313" key="7">
    <source>
        <dbReference type="Proteomes" id="UP000823894"/>
    </source>
</evidence>
<proteinExistence type="inferred from homology"/>
<evidence type="ECO:0000256" key="1">
    <source>
        <dbReference type="ARBA" id="ARBA00005417"/>
    </source>
</evidence>